<comment type="similarity">
    <text evidence="1">Belongs to the bacterial solute-binding protein 1 family.</text>
</comment>
<dbReference type="InterPro" id="IPR050490">
    <property type="entry name" value="Bact_solute-bd_prot1"/>
</dbReference>
<keyword evidence="2" id="KW-0813">Transport</keyword>
<reference evidence="4 5" key="1">
    <citation type="journal article" date="2019" name="Int. J. Syst. Evol. Microbiol.">
        <title>The Global Catalogue of Microorganisms (GCM) 10K type strain sequencing project: providing services to taxonomists for standard genome sequencing and annotation.</title>
        <authorList>
            <consortium name="The Broad Institute Genomics Platform"/>
            <consortium name="The Broad Institute Genome Sequencing Center for Infectious Disease"/>
            <person name="Wu L."/>
            <person name="Ma J."/>
        </authorList>
    </citation>
    <scope>NUCLEOTIDE SEQUENCE [LARGE SCALE GENOMIC DNA]</scope>
    <source>
        <strain evidence="4 5">JCM 10303</strain>
    </source>
</reference>
<evidence type="ECO:0000256" key="2">
    <source>
        <dbReference type="ARBA" id="ARBA00022448"/>
    </source>
</evidence>
<comment type="caution">
    <text evidence="4">The sequence shown here is derived from an EMBL/GenBank/DDBJ whole genome shotgun (WGS) entry which is preliminary data.</text>
</comment>
<name>A0ABN1DQK7_SACER</name>
<dbReference type="PANTHER" id="PTHR43649:SF34">
    <property type="entry name" value="ABC TRANSPORTER PERIPLASMIC-BINDING PROTEIN YCJN-RELATED"/>
    <property type="match status" value="1"/>
</dbReference>
<proteinExistence type="inferred from homology"/>
<evidence type="ECO:0000313" key="4">
    <source>
        <dbReference type="EMBL" id="GAA0549687.1"/>
    </source>
</evidence>
<keyword evidence="3" id="KW-0732">Signal</keyword>
<dbReference type="SUPFAM" id="SSF53850">
    <property type="entry name" value="Periplasmic binding protein-like II"/>
    <property type="match status" value="1"/>
</dbReference>
<dbReference type="Gene3D" id="3.40.190.10">
    <property type="entry name" value="Periplasmic binding protein-like II"/>
    <property type="match status" value="2"/>
</dbReference>
<protein>
    <submittedName>
        <fullName evidence="4">ABC transporter substrate-binding protein</fullName>
    </submittedName>
</protein>
<evidence type="ECO:0000256" key="3">
    <source>
        <dbReference type="ARBA" id="ARBA00022729"/>
    </source>
</evidence>
<gene>
    <name evidence="4" type="ORF">GCM10009533_55340</name>
</gene>
<sequence>MQLSRRSLLAGAAGLAVAGCGRAETDPLAGKSAEPPTRPVTIEWLSQKLKSNDGSDLRQVLVDAFRAAHPNITVRIAQAPPTTDVQRATLTTQIASGAPRPDVYLGDCVWPAQFAHNSLATPLDTLVEPGFWDDFAEPVVTSLTYEDRRWAFPLYLSESFLYYRADLLAKHGIAVPRTWEELTRAARALTATGDVRYGLSWQAAPSETLTCNVAEFVADAGGELVAPDYSRATLDSAAGRRALGFVEELVGTGVSPRSVATFSEQESLTTFTGGQAAFLRNWAYAWGTAQDPSDSQVSGRIGATFRPTFDGATRSRVSTVGGWHNFVNPHTEQLGAAVAFARWMSGVDAQLILGMRSTQLPASLTAVNDPRIRQNDNPVLRMVPEVDLAPRPTRTPYYPQVSEAVYSNINPVVAGSSDPGAVLAKVSSEIDFALSGVVL</sequence>
<dbReference type="EMBL" id="BAAAGS010000048">
    <property type="protein sequence ID" value="GAA0549687.1"/>
    <property type="molecule type" value="Genomic_DNA"/>
</dbReference>
<dbReference type="InterPro" id="IPR006059">
    <property type="entry name" value="SBP"/>
</dbReference>
<dbReference type="PROSITE" id="PS51257">
    <property type="entry name" value="PROKAR_LIPOPROTEIN"/>
    <property type="match status" value="1"/>
</dbReference>
<dbReference type="Proteomes" id="UP001500729">
    <property type="component" value="Unassembled WGS sequence"/>
</dbReference>
<evidence type="ECO:0000313" key="5">
    <source>
        <dbReference type="Proteomes" id="UP001500729"/>
    </source>
</evidence>
<dbReference type="RefSeq" id="WP_009948502.1">
    <property type="nucleotide sequence ID" value="NZ_BAAAGS010000048.1"/>
</dbReference>
<keyword evidence="5" id="KW-1185">Reference proteome</keyword>
<dbReference type="PROSITE" id="PS51318">
    <property type="entry name" value="TAT"/>
    <property type="match status" value="1"/>
</dbReference>
<dbReference type="PANTHER" id="PTHR43649">
    <property type="entry name" value="ARABINOSE-BINDING PROTEIN-RELATED"/>
    <property type="match status" value="1"/>
</dbReference>
<evidence type="ECO:0000256" key="1">
    <source>
        <dbReference type="ARBA" id="ARBA00008520"/>
    </source>
</evidence>
<dbReference type="InterPro" id="IPR006311">
    <property type="entry name" value="TAT_signal"/>
</dbReference>
<dbReference type="Pfam" id="PF01547">
    <property type="entry name" value="SBP_bac_1"/>
    <property type="match status" value="1"/>
</dbReference>
<organism evidence="4 5">
    <name type="scientific">Saccharopolyspora erythraea</name>
    <name type="common">Streptomyces erythraeus</name>
    <dbReference type="NCBI Taxonomy" id="1836"/>
    <lineage>
        <taxon>Bacteria</taxon>
        <taxon>Bacillati</taxon>
        <taxon>Actinomycetota</taxon>
        <taxon>Actinomycetes</taxon>
        <taxon>Pseudonocardiales</taxon>
        <taxon>Pseudonocardiaceae</taxon>
        <taxon>Saccharopolyspora</taxon>
    </lineage>
</organism>
<accession>A0ABN1DQK7</accession>